<dbReference type="Proteomes" id="UP001325248">
    <property type="component" value="Chromosome"/>
</dbReference>
<dbReference type="InterPro" id="IPR000257">
    <property type="entry name" value="Uroporphyrinogen_deCOase"/>
</dbReference>
<protein>
    <recommendedName>
        <fullName evidence="1">Uroporphyrinogen decarboxylase (URO-D) domain-containing protein</fullName>
    </recommendedName>
</protein>
<dbReference type="InterPro" id="IPR038071">
    <property type="entry name" value="UROD/MetE-like_sf"/>
</dbReference>
<organism evidence="2 3">
    <name type="scientific">Blautia producta</name>
    <dbReference type="NCBI Taxonomy" id="33035"/>
    <lineage>
        <taxon>Bacteria</taxon>
        <taxon>Bacillati</taxon>
        <taxon>Bacillota</taxon>
        <taxon>Clostridia</taxon>
        <taxon>Lachnospirales</taxon>
        <taxon>Lachnospiraceae</taxon>
        <taxon>Blautia</taxon>
    </lineage>
</organism>
<sequence length="327" mass="38201">MNITEKENIRCFYAHKTPDHFPDLSKGLYTHHPILGFAERPILDGTTDWFGVQYSYDELIGTYSVPRAPYVLTDITKWREQVKIPDVEHMDWEKAARLDFISDEIRENMLVSILIQCGIYERYHSLMGMEEAMIALLDEPEDAKDLIDAIGDYKYKLIEKVIMYYKPDIIRQHDDYGTQQAMQMQPDLWRRLIKPHTKRIVELCHSKGVFYEQHSCGIIEPIIDDFVEIGVDSWQGMHINNVPELRKHTGNRLNYHMSLNIPDYQVADAAGWLTEAQLREDVRNTLLSCAGNGCYFTVPASVIGNVNWWGTSVINEEIDNFRREYRY</sequence>
<keyword evidence="3" id="KW-1185">Reference proteome</keyword>
<evidence type="ECO:0000313" key="2">
    <source>
        <dbReference type="EMBL" id="WPX71907.1"/>
    </source>
</evidence>
<proteinExistence type="predicted"/>
<gene>
    <name evidence="2" type="ORF">BLCOC_02310</name>
</gene>
<dbReference type="Gene3D" id="3.20.20.210">
    <property type="match status" value="1"/>
</dbReference>
<reference evidence="2" key="1">
    <citation type="submission" date="2023-10" db="EMBL/GenBank/DDBJ databases">
        <title>Genome sequence of Blautia coccoides DSM 935.</title>
        <authorList>
            <person name="Boeer T."/>
            <person name="Bengelsdorf F.R."/>
            <person name="Daniel R."/>
            <person name="Poehlein A."/>
        </authorList>
    </citation>
    <scope>NUCLEOTIDE SEQUENCE [LARGE SCALE GENOMIC DNA]</scope>
    <source>
        <strain evidence="2">DSM 935</strain>
    </source>
</reference>
<feature type="domain" description="Uroporphyrinogen decarboxylase (URO-D)" evidence="1">
    <location>
        <begin position="126"/>
        <end position="235"/>
    </location>
</feature>
<accession>A0ABZ0U3V7</accession>
<dbReference type="Pfam" id="PF01208">
    <property type="entry name" value="URO-D"/>
    <property type="match status" value="1"/>
</dbReference>
<name>A0ABZ0U3V7_9FIRM</name>
<evidence type="ECO:0000259" key="1">
    <source>
        <dbReference type="Pfam" id="PF01208"/>
    </source>
</evidence>
<dbReference type="SUPFAM" id="SSF51726">
    <property type="entry name" value="UROD/MetE-like"/>
    <property type="match status" value="1"/>
</dbReference>
<evidence type="ECO:0000313" key="3">
    <source>
        <dbReference type="Proteomes" id="UP001325248"/>
    </source>
</evidence>
<dbReference type="EMBL" id="CP136422">
    <property type="protein sequence ID" value="WPX71907.1"/>
    <property type="molecule type" value="Genomic_DNA"/>
</dbReference>